<evidence type="ECO:0000256" key="3">
    <source>
        <dbReference type="ARBA" id="ARBA00022741"/>
    </source>
</evidence>
<sequence length="193" mass="21710">MAGQVTLKILVLGDSFVGKTSLINQFVNRKYSCDYKSTVGVDLSTRQISIEDKMVCLNVWDPSGTERFRCVSDNFFRGTDGCILVCSLTSKESFEDLASWKDEIVQRTSSSIPFVAVANKSDVDEMEWQLTTTRFESWCDLNNFPHFLVSAKDATNVENAFVELSKTAMNATKIDPTMFVFYSTLLTNVMVLL</sequence>
<dbReference type="GO" id="GO:0005764">
    <property type="term" value="C:lysosome"/>
    <property type="evidence" value="ECO:0007669"/>
    <property type="project" value="TreeGrafter"/>
</dbReference>
<organism evidence="5 6">
    <name type="scientific">Entamoeba invadens IP1</name>
    <dbReference type="NCBI Taxonomy" id="370355"/>
    <lineage>
        <taxon>Eukaryota</taxon>
        <taxon>Amoebozoa</taxon>
        <taxon>Evosea</taxon>
        <taxon>Archamoebae</taxon>
        <taxon>Mastigamoebida</taxon>
        <taxon>Entamoebidae</taxon>
        <taxon>Entamoeba</taxon>
    </lineage>
</organism>
<dbReference type="InterPro" id="IPR001806">
    <property type="entry name" value="Small_GTPase"/>
</dbReference>
<dbReference type="PROSITE" id="PS51419">
    <property type="entry name" value="RAB"/>
    <property type="match status" value="1"/>
</dbReference>
<dbReference type="OrthoDB" id="27953at2759"/>
<evidence type="ECO:0000313" key="5">
    <source>
        <dbReference type="EMBL" id="ELP88189.1"/>
    </source>
</evidence>
<dbReference type="InterPro" id="IPR005225">
    <property type="entry name" value="Small_GTP-bd"/>
</dbReference>
<gene>
    <name evidence="5" type="ORF">EIN_224320</name>
</gene>
<evidence type="ECO:0000256" key="4">
    <source>
        <dbReference type="ARBA" id="ARBA00023134"/>
    </source>
</evidence>
<dbReference type="InterPro" id="IPR027417">
    <property type="entry name" value="P-loop_NTPase"/>
</dbReference>
<dbReference type="PROSITE" id="PS51421">
    <property type="entry name" value="RAS"/>
    <property type="match status" value="1"/>
</dbReference>
<keyword evidence="3" id="KW-0547">Nucleotide-binding</keyword>
<dbReference type="GO" id="GO:0090385">
    <property type="term" value="P:phagosome-lysosome fusion"/>
    <property type="evidence" value="ECO:0007669"/>
    <property type="project" value="TreeGrafter"/>
</dbReference>
<dbReference type="GO" id="GO:0005525">
    <property type="term" value="F:GTP binding"/>
    <property type="evidence" value="ECO:0007669"/>
    <property type="project" value="UniProtKB-KW"/>
</dbReference>
<evidence type="ECO:0000256" key="2">
    <source>
        <dbReference type="ARBA" id="ARBA00010142"/>
    </source>
</evidence>
<comment type="similarity">
    <text evidence="1">Belongs to the small GTPase superfamily. Rab family.</text>
</comment>
<dbReference type="Gene3D" id="3.40.50.300">
    <property type="entry name" value="P-loop containing nucleotide triphosphate hydrolases"/>
    <property type="match status" value="1"/>
</dbReference>
<evidence type="ECO:0000313" key="6">
    <source>
        <dbReference type="Proteomes" id="UP000014680"/>
    </source>
</evidence>
<evidence type="ECO:0000256" key="1">
    <source>
        <dbReference type="ARBA" id="ARBA00006270"/>
    </source>
</evidence>
<dbReference type="SMART" id="SM00173">
    <property type="entry name" value="RAS"/>
    <property type="match status" value="1"/>
</dbReference>
<dbReference type="SMART" id="SM00175">
    <property type="entry name" value="RAB"/>
    <property type="match status" value="1"/>
</dbReference>
<dbReference type="GO" id="GO:0005770">
    <property type="term" value="C:late endosome"/>
    <property type="evidence" value="ECO:0007669"/>
    <property type="project" value="TreeGrafter"/>
</dbReference>
<comment type="similarity">
    <text evidence="2">Belongs to the small GTPase superfamily. Rho family.</text>
</comment>
<dbReference type="GO" id="GO:0045335">
    <property type="term" value="C:phagocytic vesicle"/>
    <property type="evidence" value="ECO:0007669"/>
    <property type="project" value="TreeGrafter"/>
</dbReference>
<dbReference type="EMBL" id="KB206756">
    <property type="protein sequence ID" value="ELP88189.1"/>
    <property type="molecule type" value="Genomic_DNA"/>
</dbReference>
<proteinExistence type="inferred from homology"/>
<dbReference type="GeneID" id="14887045"/>
<dbReference type="PRINTS" id="PR00449">
    <property type="entry name" value="RASTRNSFRMNG"/>
</dbReference>
<dbReference type="RefSeq" id="XP_004254960.1">
    <property type="nucleotide sequence ID" value="XM_004254912.1"/>
</dbReference>
<keyword evidence="6" id="KW-1185">Reference proteome</keyword>
<dbReference type="OMA" id="SNQKDSC"/>
<dbReference type="Pfam" id="PF00071">
    <property type="entry name" value="Ras"/>
    <property type="match status" value="1"/>
</dbReference>
<protein>
    <submittedName>
        <fullName evidence="5">Uncharacterized protein</fullName>
    </submittedName>
</protein>
<accession>A0A0A1U2D1</accession>
<keyword evidence="4" id="KW-0342">GTP-binding</keyword>
<dbReference type="PANTHER" id="PTHR47981:SF20">
    <property type="entry name" value="RAS-RELATED PROTEIN RAB-7A"/>
    <property type="match status" value="1"/>
</dbReference>
<dbReference type="VEuPathDB" id="AmoebaDB:EIN_224320"/>
<name>A0A0A1U2D1_ENTIV</name>
<reference evidence="5 6" key="1">
    <citation type="submission" date="2012-10" db="EMBL/GenBank/DDBJ databases">
        <authorList>
            <person name="Zafar N."/>
            <person name="Inman J."/>
            <person name="Hall N."/>
            <person name="Lorenzi H."/>
            <person name="Caler E."/>
        </authorList>
    </citation>
    <scope>NUCLEOTIDE SEQUENCE [LARGE SCALE GENOMIC DNA]</scope>
    <source>
        <strain evidence="5 6">IP1</strain>
    </source>
</reference>
<dbReference type="Proteomes" id="UP000014680">
    <property type="component" value="Unassembled WGS sequence"/>
</dbReference>
<dbReference type="AlphaFoldDB" id="A0A0A1U2D1"/>
<dbReference type="KEGG" id="eiv:EIN_224320"/>
<dbReference type="NCBIfam" id="TIGR00231">
    <property type="entry name" value="small_GTP"/>
    <property type="match status" value="1"/>
</dbReference>
<dbReference type="FunFam" id="3.40.50.300:FF:001329">
    <property type="entry name" value="Small GTP-binding protein, putative"/>
    <property type="match status" value="1"/>
</dbReference>
<dbReference type="SMART" id="SM00174">
    <property type="entry name" value="RHO"/>
    <property type="match status" value="1"/>
</dbReference>
<dbReference type="GO" id="GO:0003924">
    <property type="term" value="F:GTPase activity"/>
    <property type="evidence" value="ECO:0007669"/>
    <property type="project" value="InterPro"/>
</dbReference>
<dbReference type="SUPFAM" id="SSF52540">
    <property type="entry name" value="P-loop containing nucleoside triphosphate hydrolases"/>
    <property type="match status" value="1"/>
</dbReference>
<dbReference type="PANTHER" id="PTHR47981">
    <property type="entry name" value="RAB FAMILY"/>
    <property type="match status" value="1"/>
</dbReference>